<keyword evidence="1" id="KW-0145">Chemotaxis</keyword>
<proteinExistence type="predicted"/>
<feature type="domain" description="Chemotaxis phosphatase CheX-like" evidence="2">
    <location>
        <begin position="43"/>
        <end position="136"/>
    </location>
</feature>
<evidence type="ECO:0000256" key="1">
    <source>
        <dbReference type="ARBA" id="ARBA00022500"/>
    </source>
</evidence>
<dbReference type="OrthoDB" id="9788100at2"/>
<dbReference type="Proteomes" id="UP000294902">
    <property type="component" value="Unassembled WGS sequence"/>
</dbReference>
<dbReference type="SUPFAM" id="SSF103039">
    <property type="entry name" value="CheC-like"/>
    <property type="match status" value="1"/>
</dbReference>
<dbReference type="EMBL" id="SMAL01000013">
    <property type="protein sequence ID" value="TCT12178.1"/>
    <property type="molecule type" value="Genomic_DNA"/>
</dbReference>
<dbReference type="InterPro" id="IPR038756">
    <property type="entry name" value="CheX-like"/>
</dbReference>
<keyword evidence="4" id="KW-1185">Reference proteome</keyword>
<evidence type="ECO:0000259" key="2">
    <source>
        <dbReference type="Pfam" id="PF13690"/>
    </source>
</evidence>
<dbReference type="PANTHER" id="PTHR39452">
    <property type="entry name" value="CHEY-P PHOSPHATASE CHEX"/>
    <property type="match status" value="1"/>
</dbReference>
<comment type="caution">
    <text evidence="3">The sequence shown here is derived from an EMBL/GenBank/DDBJ whole genome shotgun (WGS) entry which is preliminary data.</text>
</comment>
<sequence>MNVNYINSFLSAATSVLRDVCQIETKVGKPYLKDPIYAKDTLVIIIGVTGAIKGSVLISVDEEVCCDIASKMMMGMPVNELNDMARSAISELSNMILGNAATVFSTEGINIDITPPSICFGSMSISSSEVKNICVPLTYEDKEINFNISVKDVK</sequence>
<evidence type="ECO:0000313" key="4">
    <source>
        <dbReference type="Proteomes" id="UP000294902"/>
    </source>
</evidence>
<dbReference type="CDD" id="cd17906">
    <property type="entry name" value="CheX"/>
    <property type="match status" value="1"/>
</dbReference>
<reference evidence="3 4" key="1">
    <citation type="submission" date="2019-03" db="EMBL/GenBank/DDBJ databases">
        <title>Genomic Encyclopedia of Type Strains, Phase IV (KMG-IV): sequencing the most valuable type-strain genomes for metagenomic binning, comparative biology and taxonomic classification.</title>
        <authorList>
            <person name="Goeker M."/>
        </authorList>
    </citation>
    <scope>NUCLEOTIDE SEQUENCE [LARGE SCALE GENOMIC DNA]</scope>
    <source>
        <strain evidence="3 4">DSM 24629</strain>
    </source>
</reference>
<dbReference type="Pfam" id="PF13690">
    <property type="entry name" value="CheX"/>
    <property type="match status" value="1"/>
</dbReference>
<accession>A0A4R3MEG6</accession>
<organism evidence="3 4">
    <name type="scientific">Natranaerovirga pectinivora</name>
    <dbReference type="NCBI Taxonomy" id="682400"/>
    <lineage>
        <taxon>Bacteria</taxon>
        <taxon>Bacillati</taxon>
        <taxon>Bacillota</taxon>
        <taxon>Clostridia</taxon>
        <taxon>Lachnospirales</taxon>
        <taxon>Natranaerovirgaceae</taxon>
        <taxon>Natranaerovirga</taxon>
    </lineage>
</organism>
<dbReference type="Gene3D" id="3.40.1550.10">
    <property type="entry name" value="CheC-like"/>
    <property type="match status" value="1"/>
</dbReference>
<evidence type="ECO:0000313" key="3">
    <source>
        <dbReference type="EMBL" id="TCT12178.1"/>
    </source>
</evidence>
<dbReference type="AlphaFoldDB" id="A0A4R3MEG6"/>
<dbReference type="RefSeq" id="WP_132253907.1">
    <property type="nucleotide sequence ID" value="NZ_SMAL01000013.1"/>
</dbReference>
<name>A0A4R3MEG6_9FIRM</name>
<protein>
    <submittedName>
        <fullName evidence="3">Chemotaxis protein CheX</fullName>
    </submittedName>
</protein>
<gene>
    <name evidence="3" type="ORF">EDC18_11324</name>
</gene>
<dbReference type="GO" id="GO:0006935">
    <property type="term" value="P:chemotaxis"/>
    <property type="evidence" value="ECO:0007669"/>
    <property type="project" value="UniProtKB-KW"/>
</dbReference>
<dbReference type="InterPro" id="IPR028976">
    <property type="entry name" value="CheC-like_sf"/>
</dbReference>
<dbReference type="InterPro" id="IPR028051">
    <property type="entry name" value="CheX-like_dom"/>
</dbReference>
<dbReference type="PANTHER" id="PTHR39452:SF1">
    <property type="entry name" value="CHEY-P PHOSPHATASE CHEX"/>
    <property type="match status" value="1"/>
</dbReference>